<dbReference type="InterPro" id="IPR043128">
    <property type="entry name" value="Rev_trsase/Diguanyl_cyclase"/>
</dbReference>
<keyword evidence="3" id="KW-0812">Transmembrane</keyword>
<feature type="domain" description="GGDEF" evidence="4">
    <location>
        <begin position="358"/>
        <end position="487"/>
    </location>
</feature>
<dbReference type="EC" id="2.7.7.65" evidence="1"/>
<evidence type="ECO:0000256" key="1">
    <source>
        <dbReference type="ARBA" id="ARBA00012528"/>
    </source>
</evidence>
<dbReference type="Proteomes" id="UP001589645">
    <property type="component" value="Unassembled WGS sequence"/>
</dbReference>
<accession>A0ABV5HHN2</accession>
<keyword evidence="3" id="KW-1133">Transmembrane helix</keyword>
<dbReference type="SMART" id="SM00267">
    <property type="entry name" value="GGDEF"/>
    <property type="match status" value="1"/>
</dbReference>
<evidence type="ECO:0000313" key="5">
    <source>
        <dbReference type="EMBL" id="MFB9133734.1"/>
    </source>
</evidence>
<keyword evidence="5" id="KW-0548">Nucleotidyltransferase</keyword>
<gene>
    <name evidence="5" type="ORF">ACFFUV_01985</name>
</gene>
<reference evidence="5 6" key="1">
    <citation type="submission" date="2024-09" db="EMBL/GenBank/DDBJ databases">
        <authorList>
            <person name="Sun Q."/>
            <person name="Mori K."/>
        </authorList>
    </citation>
    <scope>NUCLEOTIDE SEQUENCE [LARGE SCALE GENOMIC DNA]</scope>
    <source>
        <strain evidence="5 6">CECT 8064</strain>
    </source>
</reference>
<keyword evidence="3" id="KW-0472">Membrane</keyword>
<dbReference type="SUPFAM" id="SSF55073">
    <property type="entry name" value="Nucleotide cyclase"/>
    <property type="match status" value="1"/>
</dbReference>
<dbReference type="PANTHER" id="PTHR45138">
    <property type="entry name" value="REGULATORY COMPONENTS OF SENSORY TRANSDUCTION SYSTEM"/>
    <property type="match status" value="1"/>
</dbReference>
<feature type="transmembrane region" description="Helical" evidence="3">
    <location>
        <begin position="12"/>
        <end position="32"/>
    </location>
</feature>
<feature type="transmembrane region" description="Helical" evidence="3">
    <location>
        <begin position="301"/>
        <end position="320"/>
    </location>
</feature>
<comment type="catalytic activity">
    <reaction evidence="2">
        <text>2 GTP = 3',3'-c-di-GMP + 2 diphosphate</text>
        <dbReference type="Rhea" id="RHEA:24898"/>
        <dbReference type="ChEBI" id="CHEBI:33019"/>
        <dbReference type="ChEBI" id="CHEBI:37565"/>
        <dbReference type="ChEBI" id="CHEBI:58805"/>
        <dbReference type="EC" id="2.7.7.65"/>
    </reaction>
</comment>
<keyword evidence="6" id="KW-1185">Reference proteome</keyword>
<dbReference type="Gene3D" id="3.30.70.270">
    <property type="match status" value="1"/>
</dbReference>
<evidence type="ECO:0000256" key="3">
    <source>
        <dbReference type="SAM" id="Phobius"/>
    </source>
</evidence>
<protein>
    <recommendedName>
        <fullName evidence="1">diguanylate cyclase</fullName>
        <ecNumber evidence="1">2.7.7.65</ecNumber>
    </recommendedName>
</protein>
<dbReference type="CDD" id="cd18773">
    <property type="entry name" value="PDC1_HK_sensor"/>
    <property type="match status" value="1"/>
</dbReference>
<dbReference type="PROSITE" id="PS50887">
    <property type="entry name" value="GGDEF"/>
    <property type="match status" value="1"/>
</dbReference>
<dbReference type="CDD" id="cd01949">
    <property type="entry name" value="GGDEF"/>
    <property type="match status" value="1"/>
</dbReference>
<sequence length="487" mass="55657">MNVQRHFSLQFVFLVPALLSLVILSLAITNYYQTVNRYIDVEYSRIQRALIRSTKAVAAIDYSFAAFKEKRSDLFLKHSRIVEDGLCRMWPIDALLTGQQGTMVASPLKELNYMMVGSPEMCDPQNPLYRRASQQVAMAPMLSFLHDFDSYLFGVHFIDREGYVFSSPDTLSKNITKQLLDTIRARSYWIEAAKSEPQISLVGPSTSRIITKRILSLVVPFFFKEQYQGMISLDIDAPKLLQNSQVLASNIRIINTRDETIPFSARRVHKVELPEVQTHHALYYQIDWGSEVQRFFALEKYSLIVIAFIYMLSVIVLFYVNSNMERSHFKALAAKDPMTGLLNRRGLEDFWRNTLKSGDIALAVLDIDNFKSINDTYGHDIGDKVICYMADKIEHNIRGTDAAARFGGEEFVIYLTCGDRDQMQTIMQRIKQQICEDSHLIINGGFTVSGGVKVTRVSERSDFEKLFKAADEKLYIAKTSGKNQLVF</sequence>
<evidence type="ECO:0000313" key="6">
    <source>
        <dbReference type="Proteomes" id="UP001589645"/>
    </source>
</evidence>
<evidence type="ECO:0000259" key="4">
    <source>
        <dbReference type="PROSITE" id="PS50887"/>
    </source>
</evidence>
<dbReference type="GO" id="GO:0052621">
    <property type="term" value="F:diguanylate cyclase activity"/>
    <property type="evidence" value="ECO:0007669"/>
    <property type="project" value="UniProtKB-EC"/>
</dbReference>
<comment type="caution">
    <text evidence="5">The sequence shown here is derived from an EMBL/GenBank/DDBJ whole genome shotgun (WGS) entry which is preliminary data.</text>
</comment>
<dbReference type="NCBIfam" id="TIGR00254">
    <property type="entry name" value="GGDEF"/>
    <property type="match status" value="1"/>
</dbReference>
<dbReference type="EMBL" id="JBHMEP010000001">
    <property type="protein sequence ID" value="MFB9133734.1"/>
    <property type="molecule type" value="Genomic_DNA"/>
</dbReference>
<proteinExistence type="predicted"/>
<dbReference type="RefSeq" id="WP_390189272.1">
    <property type="nucleotide sequence ID" value="NZ_JBHMEP010000001.1"/>
</dbReference>
<evidence type="ECO:0000256" key="2">
    <source>
        <dbReference type="ARBA" id="ARBA00034247"/>
    </source>
</evidence>
<dbReference type="InterPro" id="IPR050469">
    <property type="entry name" value="Diguanylate_Cyclase"/>
</dbReference>
<dbReference type="InterPro" id="IPR029787">
    <property type="entry name" value="Nucleotide_cyclase"/>
</dbReference>
<organism evidence="5 6">
    <name type="scientific">Vibrio olivae</name>
    <dbReference type="NCBI Taxonomy" id="1243002"/>
    <lineage>
        <taxon>Bacteria</taxon>
        <taxon>Pseudomonadati</taxon>
        <taxon>Pseudomonadota</taxon>
        <taxon>Gammaproteobacteria</taxon>
        <taxon>Vibrionales</taxon>
        <taxon>Vibrionaceae</taxon>
        <taxon>Vibrio</taxon>
    </lineage>
</organism>
<dbReference type="PANTHER" id="PTHR45138:SF9">
    <property type="entry name" value="DIGUANYLATE CYCLASE DGCM-RELATED"/>
    <property type="match status" value="1"/>
</dbReference>
<keyword evidence="5" id="KW-0808">Transferase</keyword>
<dbReference type="InterPro" id="IPR000160">
    <property type="entry name" value="GGDEF_dom"/>
</dbReference>
<dbReference type="Pfam" id="PF00990">
    <property type="entry name" value="GGDEF"/>
    <property type="match status" value="1"/>
</dbReference>
<name>A0ABV5HHN2_9VIBR</name>